<evidence type="ECO:0000313" key="2">
    <source>
        <dbReference type="Proteomes" id="UP000674234"/>
    </source>
</evidence>
<name>A0A941ALN0_9ACTN</name>
<keyword evidence="2" id="KW-1185">Reference proteome</keyword>
<accession>A0A941ALN0</accession>
<dbReference type="Proteomes" id="UP000674234">
    <property type="component" value="Unassembled WGS sequence"/>
</dbReference>
<protein>
    <submittedName>
        <fullName evidence="1">Uncharacterized protein</fullName>
    </submittedName>
</protein>
<evidence type="ECO:0000313" key="1">
    <source>
        <dbReference type="EMBL" id="MBP2707442.1"/>
    </source>
</evidence>
<dbReference type="EMBL" id="JAFCNB010000019">
    <property type="protein sequence ID" value="MBP2707442.1"/>
    <property type="molecule type" value="Genomic_DNA"/>
</dbReference>
<gene>
    <name evidence="1" type="ORF">JOL79_27020</name>
</gene>
<sequence>MTTKPRAREGKWMEPVESLTQNEDVATEQQAAVKITIRLLGKAESPHIYSGNSNS</sequence>
<dbReference type="RefSeq" id="WP_210158701.1">
    <property type="nucleotide sequence ID" value="NZ_JAFCNB010000019.1"/>
</dbReference>
<reference evidence="1" key="1">
    <citation type="submission" date="2021-02" db="EMBL/GenBank/DDBJ databases">
        <title>Draft genome sequence of Microbispora sp. RL4-1S isolated from rice leaves in Thailand.</title>
        <authorList>
            <person name="Muangham S."/>
            <person name="Duangmal K."/>
        </authorList>
    </citation>
    <scope>NUCLEOTIDE SEQUENCE</scope>
    <source>
        <strain evidence="1">RL4-1S</strain>
    </source>
</reference>
<comment type="caution">
    <text evidence="1">The sequence shown here is derived from an EMBL/GenBank/DDBJ whole genome shotgun (WGS) entry which is preliminary data.</text>
</comment>
<organism evidence="1 2">
    <name type="scientific">Microbispora oryzae</name>
    <dbReference type="NCBI Taxonomy" id="2806554"/>
    <lineage>
        <taxon>Bacteria</taxon>
        <taxon>Bacillati</taxon>
        <taxon>Actinomycetota</taxon>
        <taxon>Actinomycetes</taxon>
        <taxon>Streptosporangiales</taxon>
        <taxon>Streptosporangiaceae</taxon>
        <taxon>Microbispora</taxon>
    </lineage>
</organism>
<dbReference type="AlphaFoldDB" id="A0A941ALN0"/>
<proteinExistence type="predicted"/>